<evidence type="ECO:0000313" key="2">
    <source>
        <dbReference type="Proteomes" id="UP000198364"/>
    </source>
</evidence>
<organism evidence="1 2">
    <name type="scientific">Geobacillus uzenensis</name>
    <dbReference type="NCBI Taxonomy" id="129339"/>
    <lineage>
        <taxon>Bacteria</taxon>
        <taxon>Bacillati</taxon>
        <taxon>Bacillota</taxon>
        <taxon>Bacilli</taxon>
        <taxon>Bacillales</taxon>
        <taxon>Anoxybacillaceae</taxon>
        <taxon>Geobacillus</taxon>
    </lineage>
</organism>
<dbReference type="EMBL" id="NEWL01000001">
    <property type="protein sequence ID" value="OXB91528.1"/>
    <property type="molecule type" value="Genomic_DNA"/>
</dbReference>
<keyword evidence="2" id="KW-1185">Reference proteome</keyword>
<proteinExistence type="predicted"/>
<evidence type="ECO:0000313" key="1">
    <source>
        <dbReference type="EMBL" id="OXB91528.1"/>
    </source>
</evidence>
<reference evidence="1 2" key="1">
    <citation type="submission" date="2017-05" db="EMBL/GenBank/DDBJ databases">
        <title>The genome sequence of Geobacillus uzenensis BGSC 92A1.</title>
        <authorList>
            <person name="Ramaloko W.T."/>
            <person name="Koen N."/>
            <person name="Polliack S."/>
            <person name="Aliyu H."/>
            <person name="Lebre P."/>
            <person name="Mohr T."/>
            <person name="Oswald F."/>
            <person name="Zwick M."/>
            <person name="Neumann A."/>
            <person name="Syldatk C."/>
            <person name="Cowan D."/>
            <person name="De Maayer P."/>
        </authorList>
    </citation>
    <scope>NUCLEOTIDE SEQUENCE [LARGE SCALE GENOMIC DNA]</scope>
    <source>
        <strain evidence="1 2">BGSC 92A1</strain>
    </source>
</reference>
<protein>
    <submittedName>
        <fullName evidence="1">Uncharacterized protein</fullName>
    </submittedName>
</protein>
<sequence>MGERRSKGATMLNHLPKEVKISVTRSISAAFEKYMESIQWDEQKYEMDKFLTYWREYAEKHASWFRQLDDAVKRDPRFHEELADKINEVIGKILREPPSEQDIRTLNELIGRRGLTDIDYTCKMEAKYHIRRLTEQEYLPHDKNRKY</sequence>
<comment type="caution">
    <text evidence="1">The sequence shown here is derived from an EMBL/GenBank/DDBJ whole genome shotgun (WGS) entry which is preliminary data.</text>
</comment>
<name>A0ABX4DLT2_9BACL</name>
<gene>
    <name evidence="1" type="ORF">B9L21_00160</name>
</gene>
<dbReference type="Proteomes" id="UP000198364">
    <property type="component" value="Unassembled WGS sequence"/>
</dbReference>
<accession>A0ABX4DLT2</accession>